<evidence type="ECO:0000256" key="5">
    <source>
        <dbReference type="ARBA" id="ARBA00022801"/>
    </source>
</evidence>
<evidence type="ECO:0000256" key="7">
    <source>
        <dbReference type="ARBA" id="ARBA00023016"/>
    </source>
</evidence>
<keyword evidence="9" id="KW-1185">Reference proteome</keyword>
<keyword evidence="7" id="KW-0346">Stress response</keyword>
<accession>A0ABX0XZM0</accession>
<keyword evidence="6" id="KW-0694">RNA-binding</keyword>
<dbReference type="InterPro" id="IPR038570">
    <property type="entry name" value="HicA_sf"/>
</dbReference>
<keyword evidence="5" id="KW-0378">Hydrolase</keyword>
<sequence>MVFKSMKRRDIEAALTKHDCAWLRSGGQHDIWICPCGQHQAPVPRHTTISAGVVASIEKKLSCLPRGWLS</sequence>
<evidence type="ECO:0000256" key="1">
    <source>
        <dbReference type="ARBA" id="ARBA00006620"/>
    </source>
</evidence>
<gene>
    <name evidence="8" type="ORF">HC031_16175</name>
</gene>
<dbReference type="Pfam" id="PF07927">
    <property type="entry name" value="HicA_toxin"/>
    <property type="match status" value="1"/>
</dbReference>
<evidence type="ECO:0000256" key="6">
    <source>
        <dbReference type="ARBA" id="ARBA00022884"/>
    </source>
</evidence>
<protein>
    <submittedName>
        <fullName evidence="8">Type II toxin-antitoxin system HicA family toxin</fullName>
    </submittedName>
</protein>
<evidence type="ECO:0000256" key="2">
    <source>
        <dbReference type="ARBA" id="ARBA00022649"/>
    </source>
</evidence>
<dbReference type="Gene3D" id="3.30.920.30">
    <property type="entry name" value="Hypothetical protein"/>
    <property type="match status" value="1"/>
</dbReference>
<keyword evidence="3" id="KW-0540">Nuclease</keyword>
<dbReference type="Proteomes" id="UP000722989">
    <property type="component" value="Unassembled WGS sequence"/>
</dbReference>
<comment type="caution">
    <text evidence="8">The sequence shown here is derived from an EMBL/GenBank/DDBJ whole genome shotgun (WGS) entry which is preliminary data.</text>
</comment>
<dbReference type="InterPro" id="IPR012933">
    <property type="entry name" value="HicA_mRNA_interferase"/>
</dbReference>
<organism evidence="8 9">
    <name type="scientific">Planosporangium thailandense</name>
    <dbReference type="NCBI Taxonomy" id="765197"/>
    <lineage>
        <taxon>Bacteria</taxon>
        <taxon>Bacillati</taxon>
        <taxon>Actinomycetota</taxon>
        <taxon>Actinomycetes</taxon>
        <taxon>Micromonosporales</taxon>
        <taxon>Micromonosporaceae</taxon>
        <taxon>Planosporangium</taxon>
    </lineage>
</organism>
<evidence type="ECO:0000256" key="4">
    <source>
        <dbReference type="ARBA" id="ARBA00022759"/>
    </source>
</evidence>
<keyword evidence="4" id="KW-0255">Endonuclease</keyword>
<dbReference type="SUPFAM" id="SSF54786">
    <property type="entry name" value="YcfA/nrd intein domain"/>
    <property type="match status" value="1"/>
</dbReference>
<dbReference type="EMBL" id="JAATVY010000010">
    <property type="protein sequence ID" value="NJC71238.1"/>
    <property type="molecule type" value="Genomic_DNA"/>
</dbReference>
<proteinExistence type="inferred from homology"/>
<keyword evidence="2" id="KW-1277">Toxin-antitoxin system</keyword>
<evidence type="ECO:0000313" key="9">
    <source>
        <dbReference type="Proteomes" id="UP000722989"/>
    </source>
</evidence>
<name>A0ABX0XZM0_9ACTN</name>
<dbReference type="RefSeq" id="WP_167926143.1">
    <property type="nucleotide sequence ID" value="NZ_JAATVY010000010.1"/>
</dbReference>
<comment type="similarity">
    <text evidence="1">Belongs to the HicA mRNA interferase family.</text>
</comment>
<evidence type="ECO:0000256" key="3">
    <source>
        <dbReference type="ARBA" id="ARBA00022722"/>
    </source>
</evidence>
<evidence type="ECO:0000313" key="8">
    <source>
        <dbReference type="EMBL" id="NJC71238.1"/>
    </source>
</evidence>
<reference evidence="8 9" key="1">
    <citation type="submission" date="2020-03" db="EMBL/GenBank/DDBJ databases">
        <title>WGS of the type strain of Planosporangium spp.</title>
        <authorList>
            <person name="Thawai C."/>
        </authorList>
    </citation>
    <scope>NUCLEOTIDE SEQUENCE [LARGE SCALE GENOMIC DNA]</scope>
    <source>
        <strain evidence="8 9">TBRC 5610</strain>
    </source>
</reference>